<evidence type="ECO:0000256" key="5">
    <source>
        <dbReference type="ARBA" id="ARBA00023002"/>
    </source>
</evidence>
<dbReference type="AlphaFoldDB" id="A0A5C4N0Y1"/>
<evidence type="ECO:0000313" key="8">
    <source>
        <dbReference type="EMBL" id="TNC50551.1"/>
    </source>
</evidence>
<evidence type="ECO:0000256" key="3">
    <source>
        <dbReference type="ARBA" id="ARBA00022630"/>
    </source>
</evidence>
<reference evidence="8 9" key="1">
    <citation type="submission" date="2019-06" db="EMBL/GenBank/DDBJ databases">
        <title>YIM 131921 draft genome.</title>
        <authorList>
            <person name="Jiang L."/>
        </authorList>
    </citation>
    <scope>NUCLEOTIDE SEQUENCE [LARGE SCALE GENOMIC DNA]</scope>
    <source>
        <strain evidence="8 9">YIM 131921</strain>
    </source>
</reference>
<comment type="similarity">
    <text evidence="2">Belongs to the GMC oxidoreductase family.</text>
</comment>
<evidence type="ECO:0000259" key="6">
    <source>
        <dbReference type="Pfam" id="PF00732"/>
    </source>
</evidence>
<dbReference type="Gene3D" id="3.50.50.60">
    <property type="entry name" value="FAD/NAD(P)-binding domain"/>
    <property type="match status" value="2"/>
</dbReference>
<dbReference type="GO" id="GO:0016614">
    <property type="term" value="F:oxidoreductase activity, acting on CH-OH group of donors"/>
    <property type="evidence" value="ECO:0007669"/>
    <property type="project" value="InterPro"/>
</dbReference>
<organism evidence="8 9">
    <name type="scientific">Rubellimicrobium rubrum</name>
    <dbReference type="NCBI Taxonomy" id="2585369"/>
    <lineage>
        <taxon>Bacteria</taxon>
        <taxon>Pseudomonadati</taxon>
        <taxon>Pseudomonadota</taxon>
        <taxon>Alphaproteobacteria</taxon>
        <taxon>Rhodobacterales</taxon>
        <taxon>Roseobacteraceae</taxon>
        <taxon>Rubellimicrobium</taxon>
    </lineage>
</organism>
<evidence type="ECO:0000256" key="1">
    <source>
        <dbReference type="ARBA" id="ARBA00001974"/>
    </source>
</evidence>
<keyword evidence="4" id="KW-0274">FAD</keyword>
<comment type="caution">
    <text evidence="8">The sequence shown here is derived from an EMBL/GenBank/DDBJ whole genome shotgun (WGS) entry which is preliminary data.</text>
</comment>
<comment type="cofactor">
    <cofactor evidence="1">
        <name>FAD</name>
        <dbReference type="ChEBI" id="CHEBI:57692"/>
    </cofactor>
</comment>
<gene>
    <name evidence="8" type="ORF">FHG66_07800</name>
</gene>
<dbReference type="EMBL" id="VDFU01000007">
    <property type="protein sequence ID" value="TNC50551.1"/>
    <property type="molecule type" value="Genomic_DNA"/>
</dbReference>
<dbReference type="InterPro" id="IPR036188">
    <property type="entry name" value="FAD/NAD-bd_sf"/>
</dbReference>
<dbReference type="InterPro" id="IPR051473">
    <property type="entry name" value="P2Ox-like"/>
</dbReference>
<keyword evidence="3" id="KW-0285">Flavoprotein</keyword>
<evidence type="ECO:0000259" key="7">
    <source>
        <dbReference type="Pfam" id="PF05199"/>
    </source>
</evidence>
<dbReference type="PANTHER" id="PTHR42784:SF1">
    <property type="entry name" value="PYRANOSE 2-OXIDASE"/>
    <property type="match status" value="1"/>
</dbReference>
<keyword evidence="5" id="KW-0560">Oxidoreductase</keyword>
<dbReference type="Pfam" id="PF00732">
    <property type="entry name" value="GMC_oxred_N"/>
    <property type="match status" value="1"/>
</dbReference>
<evidence type="ECO:0000256" key="4">
    <source>
        <dbReference type="ARBA" id="ARBA00022827"/>
    </source>
</evidence>
<evidence type="ECO:0000256" key="2">
    <source>
        <dbReference type="ARBA" id="ARBA00010790"/>
    </source>
</evidence>
<feature type="domain" description="Glucose-methanol-choline oxidoreductase N-terminal" evidence="6">
    <location>
        <begin position="79"/>
        <end position="293"/>
    </location>
</feature>
<evidence type="ECO:0000313" key="9">
    <source>
        <dbReference type="Proteomes" id="UP000305887"/>
    </source>
</evidence>
<dbReference type="InterPro" id="IPR000172">
    <property type="entry name" value="GMC_OxRdtase_N"/>
</dbReference>
<accession>A0A5C4N0Y1</accession>
<dbReference type="Pfam" id="PF05199">
    <property type="entry name" value="GMC_oxred_C"/>
    <property type="match status" value="1"/>
</dbReference>
<feature type="domain" description="Glucose-methanol-choline oxidoreductase C-terminal" evidence="7">
    <location>
        <begin position="443"/>
        <end position="503"/>
    </location>
</feature>
<dbReference type="SUPFAM" id="SSF51905">
    <property type="entry name" value="FAD/NAD(P)-binding domain"/>
    <property type="match status" value="1"/>
</dbReference>
<keyword evidence="9" id="KW-1185">Reference proteome</keyword>
<dbReference type="PANTHER" id="PTHR42784">
    <property type="entry name" value="PYRANOSE 2-OXIDASE"/>
    <property type="match status" value="1"/>
</dbReference>
<sequence length="516" mass="55819">MHADLVERSWDVIIVGTGMGGGMVGRALAEHGMSVLFLEKGRSGWRTEENRLDANVTDPFARSLRGAWPEPIQVTQDGVQKTFFAALGSGVGGSSVFYAAVLERPEPRDFDHHWPISYNEMKPWYDQSEAMFFVRGETDPLSVVPTPALLPPLPFNSVDELVLARLRTNGMHPYRLHAALKYLPDCAVCLGRKCPRPCKMDARSAGVEPALATGNATLLENCEVRRVLGTQGQVTGVEAIIGGETLVLRSSRVVIAAGALSTPRLLLNSASDIWPDGCGNTGGHVGRNLMLHLNEVFAVWPGRSWSGSPSAPAKAVGLRDLMIVDGQRLGMVQALGVDARQSEILMAIRERLGAGRLGRSSIIREGARVPAKITSAVLGTAKLFVGLLEDFPDPSNRVIVDPARPSSIVAEYHVPHELQIRRQLFRGAIKRAFKGMRPVFLNRDAQPNWGHPCGTARMGLTPASSVVDRNCRVHGIGNLWIADASVFSSSFGVNPSLTIAANALRVASVITRERTS</sequence>
<name>A0A5C4N0Y1_9RHOB</name>
<dbReference type="GO" id="GO:0050660">
    <property type="term" value="F:flavin adenine dinucleotide binding"/>
    <property type="evidence" value="ECO:0007669"/>
    <property type="project" value="InterPro"/>
</dbReference>
<dbReference type="OrthoDB" id="9798604at2"/>
<dbReference type="InterPro" id="IPR007867">
    <property type="entry name" value="GMC_OxRtase_C"/>
</dbReference>
<dbReference type="Proteomes" id="UP000305887">
    <property type="component" value="Unassembled WGS sequence"/>
</dbReference>
<protein>
    <submittedName>
        <fullName evidence="8">GMC family oxidoreductase</fullName>
    </submittedName>
</protein>
<proteinExistence type="inferred from homology"/>